<dbReference type="PaxDb" id="3880-AES74165"/>
<gene>
    <name evidence="2" type="ordered locus">MTR_3g116520</name>
</gene>
<accession>G7J6K6</accession>
<keyword evidence="4" id="KW-1185">Reference proteome</keyword>
<dbReference type="EnsemblPlants" id="AES74165">
    <property type="protein sequence ID" value="AES74165"/>
    <property type="gene ID" value="MTR_3g116520"/>
</dbReference>
<evidence type="ECO:0000313" key="4">
    <source>
        <dbReference type="Proteomes" id="UP000002051"/>
    </source>
</evidence>
<feature type="transmembrane region" description="Helical" evidence="1">
    <location>
        <begin position="7"/>
        <end position="26"/>
    </location>
</feature>
<dbReference type="PANTHER" id="PTHR48462:SF1">
    <property type="entry name" value="PROTEIN, PUTATIVE-RELATED"/>
    <property type="match status" value="1"/>
</dbReference>
<sequence>MGRRKHACVYLIGVSPLVGLGVRIFTIRQAVVDLLHKVQRIMRNNIISARSMNVVFKIIGFVIQVERMMEEGGKLIFDLEKS</sequence>
<evidence type="ECO:0000313" key="3">
    <source>
        <dbReference type="EnsemblPlants" id="AES74165"/>
    </source>
</evidence>
<keyword evidence="1" id="KW-1133">Transmembrane helix</keyword>
<evidence type="ECO:0000256" key="1">
    <source>
        <dbReference type="SAM" id="Phobius"/>
    </source>
</evidence>
<feature type="transmembrane region" description="Helical" evidence="1">
    <location>
        <begin position="46"/>
        <end position="65"/>
    </location>
</feature>
<keyword evidence="1" id="KW-0472">Membrane</keyword>
<name>G7J6K6_MEDTR</name>
<dbReference type="EMBL" id="CM001219">
    <property type="protein sequence ID" value="AES74165.1"/>
    <property type="molecule type" value="Genomic_DNA"/>
</dbReference>
<reference evidence="3" key="3">
    <citation type="submission" date="2015-04" db="UniProtKB">
        <authorList>
            <consortium name="EnsemblPlants"/>
        </authorList>
    </citation>
    <scope>IDENTIFICATION</scope>
    <source>
        <strain evidence="3">cv. Jemalong A17</strain>
    </source>
</reference>
<reference evidence="2 4" key="1">
    <citation type="journal article" date="2011" name="Nature">
        <title>The Medicago genome provides insight into the evolution of rhizobial symbioses.</title>
        <authorList>
            <person name="Young N.D."/>
            <person name="Debelle F."/>
            <person name="Oldroyd G.E."/>
            <person name="Geurts R."/>
            <person name="Cannon S.B."/>
            <person name="Udvardi M.K."/>
            <person name="Benedito V.A."/>
            <person name="Mayer K.F."/>
            <person name="Gouzy J."/>
            <person name="Schoof H."/>
            <person name="Van de Peer Y."/>
            <person name="Proost S."/>
            <person name="Cook D.R."/>
            <person name="Meyers B.C."/>
            <person name="Spannagl M."/>
            <person name="Cheung F."/>
            <person name="De Mita S."/>
            <person name="Krishnakumar V."/>
            <person name="Gundlach H."/>
            <person name="Zhou S."/>
            <person name="Mudge J."/>
            <person name="Bharti A.K."/>
            <person name="Murray J.D."/>
            <person name="Naoumkina M.A."/>
            <person name="Rosen B."/>
            <person name="Silverstein K.A."/>
            <person name="Tang H."/>
            <person name="Rombauts S."/>
            <person name="Zhao P.X."/>
            <person name="Zhou P."/>
            <person name="Barbe V."/>
            <person name="Bardou P."/>
            <person name="Bechner M."/>
            <person name="Bellec A."/>
            <person name="Berger A."/>
            <person name="Berges H."/>
            <person name="Bidwell S."/>
            <person name="Bisseling T."/>
            <person name="Choisne N."/>
            <person name="Couloux A."/>
            <person name="Denny R."/>
            <person name="Deshpande S."/>
            <person name="Dai X."/>
            <person name="Doyle J.J."/>
            <person name="Dudez A.M."/>
            <person name="Farmer A.D."/>
            <person name="Fouteau S."/>
            <person name="Franken C."/>
            <person name="Gibelin C."/>
            <person name="Gish J."/>
            <person name="Goldstein S."/>
            <person name="Gonzalez A.J."/>
            <person name="Green P.J."/>
            <person name="Hallab A."/>
            <person name="Hartog M."/>
            <person name="Hua A."/>
            <person name="Humphray S.J."/>
            <person name="Jeong D.H."/>
            <person name="Jing Y."/>
            <person name="Jocker A."/>
            <person name="Kenton S.M."/>
            <person name="Kim D.J."/>
            <person name="Klee K."/>
            <person name="Lai H."/>
            <person name="Lang C."/>
            <person name="Lin S."/>
            <person name="Macmil S.L."/>
            <person name="Magdelenat G."/>
            <person name="Matthews L."/>
            <person name="McCorrison J."/>
            <person name="Monaghan E.L."/>
            <person name="Mun J.H."/>
            <person name="Najar F.Z."/>
            <person name="Nicholson C."/>
            <person name="Noirot C."/>
            <person name="O'Bleness M."/>
            <person name="Paule C.R."/>
            <person name="Poulain J."/>
            <person name="Prion F."/>
            <person name="Qin B."/>
            <person name="Qu C."/>
            <person name="Retzel E.F."/>
            <person name="Riddle C."/>
            <person name="Sallet E."/>
            <person name="Samain S."/>
            <person name="Samson N."/>
            <person name="Sanders I."/>
            <person name="Saurat O."/>
            <person name="Scarpelli C."/>
            <person name="Schiex T."/>
            <person name="Segurens B."/>
            <person name="Severin A.J."/>
            <person name="Sherrier D.J."/>
            <person name="Shi R."/>
            <person name="Sims S."/>
            <person name="Singer S.R."/>
            <person name="Sinharoy S."/>
            <person name="Sterck L."/>
            <person name="Viollet A."/>
            <person name="Wang B.B."/>
            <person name="Wang K."/>
            <person name="Wang M."/>
            <person name="Wang X."/>
            <person name="Warfsmann J."/>
            <person name="Weissenbach J."/>
            <person name="White D.D."/>
            <person name="White J.D."/>
            <person name="Wiley G.B."/>
            <person name="Wincker P."/>
            <person name="Xing Y."/>
            <person name="Yang L."/>
            <person name="Yao Z."/>
            <person name="Ying F."/>
            <person name="Zhai J."/>
            <person name="Zhou L."/>
            <person name="Zuber A."/>
            <person name="Denarie J."/>
            <person name="Dixon R.A."/>
            <person name="May G.D."/>
            <person name="Schwartz D.C."/>
            <person name="Rogers J."/>
            <person name="Quetier F."/>
            <person name="Town C.D."/>
            <person name="Roe B.A."/>
        </authorList>
    </citation>
    <scope>NUCLEOTIDE SEQUENCE [LARGE SCALE GENOMIC DNA]</scope>
    <source>
        <strain evidence="2">A17</strain>
        <strain evidence="3 4">cv. Jemalong A17</strain>
    </source>
</reference>
<dbReference type="HOGENOM" id="CLU_2561755_0_0_1"/>
<reference evidence="2 4" key="2">
    <citation type="journal article" date="2014" name="BMC Genomics">
        <title>An improved genome release (version Mt4.0) for the model legume Medicago truncatula.</title>
        <authorList>
            <person name="Tang H."/>
            <person name="Krishnakumar V."/>
            <person name="Bidwell S."/>
            <person name="Rosen B."/>
            <person name="Chan A."/>
            <person name="Zhou S."/>
            <person name="Gentzbittel L."/>
            <person name="Childs K.L."/>
            <person name="Yandell M."/>
            <person name="Gundlach H."/>
            <person name="Mayer K.F."/>
            <person name="Schwartz D.C."/>
            <person name="Town C.D."/>
        </authorList>
    </citation>
    <scope>GENOME REANNOTATION</scope>
    <source>
        <strain evidence="3 4">cv. Jemalong A17</strain>
    </source>
</reference>
<dbReference type="AlphaFoldDB" id="G7J6K6"/>
<evidence type="ECO:0000313" key="2">
    <source>
        <dbReference type="EMBL" id="AES74165.1"/>
    </source>
</evidence>
<proteinExistence type="predicted"/>
<dbReference type="PANTHER" id="PTHR48462">
    <property type="entry name" value="PROTEIN, PUTATIVE-RELATED"/>
    <property type="match status" value="1"/>
</dbReference>
<dbReference type="Proteomes" id="UP000002051">
    <property type="component" value="Chromosome 3"/>
</dbReference>
<keyword evidence="1 2" id="KW-0812">Transmembrane</keyword>
<protein>
    <submittedName>
        <fullName evidence="2">Transmembrane protein, putative</fullName>
    </submittedName>
</protein>
<organism evidence="2 4">
    <name type="scientific">Medicago truncatula</name>
    <name type="common">Barrel medic</name>
    <name type="synonym">Medicago tribuloides</name>
    <dbReference type="NCBI Taxonomy" id="3880"/>
    <lineage>
        <taxon>Eukaryota</taxon>
        <taxon>Viridiplantae</taxon>
        <taxon>Streptophyta</taxon>
        <taxon>Embryophyta</taxon>
        <taxon>Tracheophyta</taxon>
        <taxon>Spermatophyta</taxon>
        <taxon>Magnoliopsida</taxon>
        <taxon>eudicotyledons</taxon>
        <taxon>Gunneridae</taxon>
        <taxon>Pentapetalae</taxon>
        <taxon>rosids</taxon>
        <taxon>fabids</taxon>
        <taxon>Fabales</taxon>
        <taxon>Fabaceae</taxon>
        <taxon>Papilionoideae</taxon>
        <taxon>50 kb inversion clade</taxon>
        <taxon>NPAAA clade</taxon>
        <taxon>Hologalegina</taxon>
        <taxon>IRL clade</taxon>
        <taxon>Trifolieae</taxon>
        <taxon>Medicago</taxon>
    </lineage>
</organism>